<dbReference type="AlphaFoldDB" id="C6BY22"/>
<dbReference type="EMBL" id="CP001649">
    <property type="protein sequence ID" value="ACS80552.1"/>
    <property type="molecule type" value="Genomic_DNA"/>
</dbReference>
<dbReference type="eggNOG" id="COG2198">
    <property type="taxonomic scope" value="Bacteria"/>
</dbReference>
<feature type="modified residue" description="Phosphohistidine" evidence="1">
    <location>
        <position position="58"/>
    </location>
</feature>
<dbReference type="STRING" id="526222.Desal_2496"/>
<dbReference type="GO" id="GO:0000160">
    <property type="term" value="P:phosphorelay signal transduction system"/>
    <property type="evidence" value="ECO:0007669"/>
    <property type="project" value="InterPro"/>
</dbReference>
<dbReference type="CDD" id="cd00088">
    <property type="entry name" value="HPT"/>
    <property type="match status" value="1"/>
</dbReference>
<dbReference type="KEGG" id="dsa:Desal_2496"/>
<dbReference type="SUPFAM" id="SSF47226">
    <property type="entry name" value="Histidine-containing phosphotransfer domain, HPT domain"/>
    <property type="match status" value="1"/>
</dbReference>
<dbReference type="Proteomes" id="UP000002601">
    <property type="component" value="Chromosome"/>
</dbReference>
<dbReference type="Pfam" id="PF01627">
    <property type="entry name" value="Hpt"/>
    <property type="match status" value="1"/>
</dbReference>
<organism evidence="3 4">
    <name type="scientific">Maridesulfovibrio salexigens (strain ATCC 14822 / DSM 2638 / NCIMB 8403 / VKM B-1763)</name>
    <name type="common">Desulfovibrio salexigens</name>
    <dbReference type="NCBI Taxonomy" id="526222"/>
    <lineage>
        <taxon>Bacteria</taxon>
        <taxon>Pseudomonadati</taxon>
        <taxon>Thermodesulfobacteriota</taxon>
        <taxon>Desulfovibrionia</taxon>
        <taxon>Desulfovibrionales</taxon>
        <taxon>Desulfovibrionaceae</taxon>
        <taxon>Maridesulfovibrio</taxon>
    </lineage>
</organism>
<keyword evidence="1" id="KW-0597">Phosphoprotein</keyword>
<accession>C6BY22</accession>
<dbReference type="Gene3D" id="1.20.120.160">
    <property type="entry name" value="HPT domain"/>
    <property type="match status" value="1"/>
</dbReference>
<evidence type="ECO:0000259" key="2">
    <source>
        <dbReference type="PROSITE" id="PS50894"/>
    </source>
</evidence>
<dbReference type="PROSITE" id="PS50894">
    <property type="entry name" value="HPT"/>
    <property type="match status" value="1"/>
</dbReference>
<protein>
    <submittedName>
        <fullName evidence="3">Hpt protein</fullName>
    </submittedName>
</protein>
<evidence type="ECO:0000256" key="1">
    <source>
        <dbReference type="PROSITE-ProRule" id="PRU00110"/>
    </source>
</evidence>
<name>C6BY22_MARSD</name>
<keyword evidence="4" id="KW-1185">Reference proteome</keyword>
<gene>
    <name evidence="3" type="ordered locus">Desal_2496</name>
</gene>
<dbReference type="InterPro" id="IPR008207">
    <property type="entry name" value="Sig_transdc_His_kin_Hpt_dom"/>
</dbReference>
<feature type="domain" description="HPt" evidence="2">
    <location>
        <begin position="19"/>
        <end position="114"/>
    </location>
</feature>
<dbReference type="HOGENOM" id="CLU_162532_1_0_7"/>
<proteinExistence type="predicted"/>
<sequence length="114" mass="13149">MENIEVINKDWLASMASTKKEFLTKLFAVFLRDEPARVIKIREAFQAGQMDELKYLAHSLKGAAATMGADRVREACLRLEYSARDGDKELSEKNLHILEDEMKLVYDFMSDFIQ</sequence>
<reference evidence="3 4" key="1">
    <citation type="submission" date="2009-06" db="EMBL/GenBank/DDBJ databases">
        <title>Complete sequence of Desulfovibrio salexigens DSM 2638.</title>
        <authorList>
            <consortium name="US DOE Joint Genome Institute"/>
            <person name="Lucas S."/>
            <person name="Copeland A."/>
            <person name="Lapidus A."/>
            <person name="Glavina del Rio T."/>
            <person name="Tice H."/>
            <person name="Bruce D."/>
            <person name="Goodwin L."/>
            <person name="Pitluck S."/>
            <person name="Munk A.C."/>
            <person name="Brettin T."/>
            <person name="Detter J.C."/>
            <person name="Han C."/>
            <person name="Tapia R."/>
            <person name="Larimer F."/>
            <person name="Land M."/>
            <person name="Hauser L."/>
            <person name="Kyrpides N."/>
            <person name="Anderson I."/>
            <person name="Wall J.D."/>
            <person name="Arkin A.P."/>
            <person name="Dehal P."/>
            <person name="Chivian D."/>
            <person name="Giles B."/>
            <person name="Hazen T.C."/>
        </authorList>
    </citation>
    <scope>NUCLEOTIDE SEQUENCE [LARGE SCALE GENOMIC DNA]</scope>
    <source>
        <strain evidence="4">ATCC 14822 / DSM 2638 / NCIMB 8403 / VKM B-1763</strain>
    </source>
</reference>
<evidence type="ECO:0000313" key="4">
    <source>
        <dbReference type="Proteomes" id="UP000002601"/>
    </source>
</evidence>
<evidence type="ECO:0000313" key="3">
    <source>
        <dbReference type="EMBL" id="ACS80552.1"/>
    </source>
</evidence>
<dbReference type="RefSeq" id="WP_015852368.1">
    <property type="nucleotide sequence ID" value="NC_012881.1"/>
</dbReference>
<dbReference type="SMART" id="SM00073">
    <property type="entry name" value="HPT"/>
    <property type="match status" value="1"/>
</dbReference>
<dbReference type="InterPro" id="IPR036641">
    <property type="entry name" value="HPT_dom_sf"/>
</dbReference>
<dbReference type="GO" id="GO:0004672">
    <property type="term" value="F:protein kinase activity"/>
    <property type="evidence" value="ECO:0007669"/>
    <property type="project" value="UniProtKB-ARBA"/>
</dbReference>
<dbReference type="OrthoDB" id="214330at2"/>